<evidence type="ECO:0000256" key="10">
    <source>
        <dbReference type="ARBA" id="ARBA00023125"/>
    </source>
</evidence>
<evidence type="ECO:0000256" key="3">
    <source>
        <dbReference type="ARBA" id="ARBA00022705"/>
    </source>
</evidence>
<organism evidence="13 14">
    <name type="scientific">Richelia intracellularis HH01</name>
    <dbReference type="NCBI Taxonomy" id="1165094"/>
    <lineage>
        <taxon>Bacteria</taxon>
        <taxon>Bacillati</taxon>
        <taxon>Cyanobacteriota</taxon>
        <taxon>Cyanophyceae</taxon>
        <taxon>Nostocales</taxon>
        <taxon>Nostocaceae</taxon>
        <taxon>Richelia</taxon>
    </lineage>
</organism>
<dbReference type="PROSITE" id="PS52020">
    <property type="entry name" value="CRESS_DNA_REP"/>
    <property type="match status" value="1"/>
</dbReference>
<reference evidence="14" key="2">
    <citation type="submission" date="2016-01" db="EMBL/GenBank/DDBJ databases">
        <title>Diatom-associated endosymboitic cyanobacterium lacks core nitrogen metabolism enzymes.</title>
        <authorList>
            <person name="Hilton J.A."/>
            <person name="Foster R.A."/>
            <person name="Tripp H.J."/>
            <person name="Carter B.J."/>
            <person name="Zehr J.P."/>
            <person name="Villareal T.A."/>
        </authorList>
    </citation>
    <scope>NUCLEOTIDE SEQUENCE [LARGE SCALE GENOMIC DNA]</scope>
    <source>
        <strain evidence="14">HH01</strain>
    </source>
</reference>
<evidence type="ECO:0000313" key="13">
    <source>
        <dbReference type="EMBL" id="CCH68334.1"/>
    </source>
</evidence>
<evidence type="ECO:0000256" key="8">
    <source>
        <dbReference type="ARBA" id="ARBA00022801"/>
    </source>
</evidence>
<comment type="caution">
    <text evidence="13">The sequence shown here is derived from an EMBL/GenBank/DDBJ whole genome shotgun (WGS) entry which is preliminary data.</text>
</comment>
<dbReference type="Gene3D" id="3.40.1310.20">
    <property type="match status" value="1"/>
</dbReference>
<keyword evidence="4" id="KW-0540">Nuclease</keyword>
<keyword evidence="1" id="KW-0808">Transferase</keyword>
<dbReference type="EMBL" id="CAIY01000086">
    <property type="protein sequence ID" value="CCH68334.1"/>
    <property type="molecule type" value="Genomic_DNA"/>
</dbReference>
<evidence type="ECO:0000256" key="6">
    <source>
        <dbReference type="ARBA" id="ARBA00022741"/>
    </source>
</evidence>
<feature type="coiled-coil region" evidence="11">
    <location>
        <begin position="30"/>
        <end position="57"/>
    </location>
</feature>
<evidence type="ECO:0000256" key="7">
    <source>
        <dbReference type="ARBA" id="ARBA00022759"/>
    </source>
</evidence>
<keyword evidence="7" id="KW-0255">Endonuclease</keyword>
<dbReference type="InterPro" id="IPR049912">
    <property type="entry name" value="CRESS_DNA_REP"/>
</dbReference>
<evidence type="ECO:0000256" key="9">
    <source>
        <dbReference type="ARBA" id="ARBA00023124"/>
    </source>
</evidence>
<dbReference type="GO" id="GO:0016787">
    <property type="term" value="F:hydrolase activity"/>
    <property type="evidence" value="ECO:0007669"/>
    <property type="project" value="UniProtKB-KW"/>
</dbReference>
<protein>
    <recommendedName>
        <fullName evidence="12">CRESS-DNA virus Rep endonuclease domain-containing protein</fullName>
    </recommendedName>
</protein>
<keyword evidence="9" id="KW-0190">Covalent protein-DNA linkage</keyword>
<keyword evidence="10" id="KW-0238">DNA-binding</keyword>
<dbReference type="Proteomes" id="UP000053051">
    <property type="component" value="Unassembled WGS sequence"/>
</dbReference>
<sequence>MHFERARGNREQNYQYCSKEGNFITNITPAAEQLELAERIREQAKKMRERISKLNDRIADVFVGVQSEADYDACYDIAKADIEERNALVEEFHRRDYDLIPGE</sequence>
<evidence type="ECO:0000256" key="4">
    <source>
        <dbReference type="ARBA" id="ARBA00022722"/>
    </source>
</evidence>
<keyword evidence="6" id="KW-0547">Nucleotide-binding</keyword>
<feature type="domain" description="CRESS-DNA virus Rep endonuclease" evidence="12">
    <location>
        <begin position="1"/>
        <end position="33"/>
    </location>
</feature>
<evidence type="ECO:0000256" key="5">
    <source>
        <dbReference type="ARBA" id="ARBA00022723"/>
    </source>
</evidence>
<dbReference type="GO" id="GO:0000166">
    <property type="term" value="F:nucleotide binding"/>
    <property type="evidence" value="ECO:0007669"/>
    <property type="project" value="UniProtKB-KW"/>
</dbReference>
<keyword evidence="14" id="KW-1185">Reference proteome</keyword>
<reference evidence="13 14" key="1">
    <citation type="submission" date="2012-05" db="EMBL/GenBank/DDBJ databases">
        <authorList>
            <person name="Hilton J."/>
        </authorList>
    </citation>
    <scope>NUCLEOTIDE SEQUENCE [LARGE SCALE GENOMIC DNA]</scope>
    <source>
        <strain evidence="13 14">HH01</strain>
    </source>
</reference>
<dbReference type="AlphaFoldDB" id="M1WTS4"/>
<keyword evidence="8" id="KW-0378">Hydrolase</keyword>
<dbReference type="GO" id="GO:0003677">
    <property type="term" value="F:DNA binding"/>
    <property type="evidence" value="ECO:0007669"/>
    <property type="project" value="UniProtKB-KW"/>
</dbReference>
<dbReference type="GO" id="GO:0016779">
    <property type="term" value="F:nucleotidyltransferase activity"/>
    <property type="evidence" value="ECO:0007669"/>
    <property type="project" value="UniProtKB-KW"/>
</dbReference>
<dbReference type="GO" id="GO:0046872">
    <property type="term" value="F:metal ion binding"/>
    <property type="evidence" value="ECO:0007669"/>
    <property type="project" value="UniProtKB-KW"/>
</dbReference>
<gene>
    <name evidence="13" type="ORF">RINTHH_21790</name>
</gene>
<keyword evidence="5" id="KW-0479">Metal-binding</keyword>
<evidence type="ECO:0000313" key="14">
    <source>
        <dbReference type="Proteomes" id="UP000053051"/>
    </source>
</evidence>
<accession>M1WTS4</accession>
<evidence type="ECO:0000256" key="1">
    <source>
        <dbReference type="ARBA" id="ARBA00022679"/>
    </source>
</evidence>
<evidence type="ECO:0000259" key="12">
    <source>
        <dbReference type="PROSITE" id="PS52020"/>
    </source>
</evidence>
<evidence type="ECO:0000256" key="2">
    <source>
        <dbReference type="ARBA" id="ARBA00022695"/>
    </source>
</evidence>
<dbReference type="GO" id="GO:0006260">
    <property type="term" value="P:DNA replication"/>
    <property type="evidence" value="ECO:0007669"/>
    <property type="project" value="UniProtKB-KW"/>
</dbReference>
<keyword evidence="3" id="KW-0235">DNA replication</keyword>
<dbReference type="GO" id="GO:0004519">
    <property type="term" value="F:endonuclease activity"/>
    <property type="evidence" value="ECO:0007669"/>
    <property type="project" value="UniProtKB-KW"/>
</dbReference>
<name>M1WTS4_9NOST</name>
<keyword evidence="2" id="KW-0548">Nucleotidyltransferase</keyword>
<keyword evidence="11" id="KW-0175">Coiled coil</keyword>
<proteinExistence type="predicted"/>
<evidence type="ECO:0000256" key="11">
    <source>
        <dbReference type="SAM" id="Coils"/>
    </source>
</evidence>